<comment type="similarity">
    <text evidence="5">Belongs to the rhamnose mutarotase family.</text>
</comment>
<protein>
    <recommendedName>
        <fullName evidence="5 6">L-rhamnose mutarotase</fullName>
        <ecNumber evidence="5 6">5.1.3.32</ecNumber>
    </recommendedName>
    <alternativeName>
        <fullName evidence="5">Rhamnose 1-epimerase</fullName>
    </alternativeName>
    <alternativeName>
        <fullName evidence="5">Type-3 mutarotase</fullName>
    </alternativeName>
</protein>
<comment type="caution">
    <text evidence="7">The sequence shown here is derived from an EMBL/GenBank/DDBJ whole genome shotgun (WGS) entry which is preliminary data.</text>
</comment>
<feature type="binding site" evidence="5">
    <location>
        <position position="47"/>
    </location>
    <ligand>
        <name>substrate</name>
    </ligand>
</feature>
<dbReference type="SUPFAM" id="SSF54909">
    <property type="entry name" value="Dimeric alpha+beta barrel"/>
    <property type="match status" value="1"/>
</dbReference>
<gene>
    <name evidence="5" type="primary">rhaM</name>
    <name evidence="7" type="ORF">EDD54_0185</name>
</gene>
<comment type="subunit">
    <text evidence="5">Homodimer.</text>
</comment>
<evidence type="ECO:0000313" key="8">
    <source>
        <dbReference type="Proteomes" id="UP000294547"/>
    </source>
</evidence>
<feature type="binding site" evidence="5">
    <location>
        <position position="24"/>
    </location>
    <ligand>
        <name>substrate</name>
    </ligand>
</feature>
<dbReference type="RefSeq" id="WP_281008702.1">
    <property type="nucleotide sequence ID" value="NZ_BSPM01000008.1"/>
</dbReference>
<keyword evidence="8" id="KW-1185">Reference proteome</keyword>
<evidence type="ECO:0000313" key="7">
    <source>
        <dbReference type="EMBL" id="TDP86315.1"/>
    </source>
</evidence>
<evidence type="ECO:0000256" key="6">
    <source>
        <dbReference type="NCBIfam" id="TIGR02625"/>
    </source>
</evidence>
<dbReference type="GO" id="GO:0005737">
    <property type="term" value="C:cytoplasm"/>
    <property type="evidence" value="ECO:0007669"/>
    <property type="project" value="UniProtKB-SubCell"/>
</dbReference>
<dbReference type="InterPro" id="IPR008000">
    <property type="entry name" value="Rham/fucose_mutarotase"/>
</dbReference>
<evidence type="ECO:0000256" key="3">
    <source>
        <dbReference type="ARBA" id="ARBA00023277"/>
    </source>
</evidence>
<comment type="subcellular location">
    <subcellularLocation>
        <location evidence="5">Cytoplasm</location>
    </subcellularLocation>
</comment>
<comment type="function">
    <text evidence="5">Involved in the anomeric conversion of L-rhamnose.</text>
</comment>
<keyword evidence="4 5" id="KW-0684">Rhamnose metabolism</keyword>
<reference evidence="7 8" key="1">
    <citation type="submission" date="2019-03" db="EMBL/GenBank/DDBJ databases">
        <title>Genomic Encyclopedia of Type Strains, Phase IV (KMG-IV): sequencing the most valuable type-strain genomes for metagenomic binning, comparative biology and taxonomic classification.</title>
        <authorList>
            <person name="Goeker M."/>
        </authorList>
    </citation>
    <scope>NUCLEOTIDE SEQUENCE [LARGE SCALE GENOMIC DNA]</scope>
    <source>
        <strain evidence="7 8">DSM 102969</strain>
    </source>
</reference>
<dbReference type="UniPathway" id="UPA00125"/>
<dbReference type="EC" id="5.1.3.32" evidence="5 6"/>
<dbReference type="InterPro" id="IPR013448">
    <property type="entry name" value="L-rhamnose_mutarotase"/>
</dbReference>
<dbReference type="PANTHER" id="PTHR34389:SF2">
    <property type="entry name" value="L-RHAMNOSE MUTAROTASE"/>
    <property type="match status" value="1"/>
</dbReference>
<dbReference type="InterPro" id="IPR011008">
    <property type="entry name" value="Dimeric_a/b-barrel"/>
</dbReference>
<evidence type="ECO:0000256" key="4">
    <source>
        <dbReference type="ARBA" id="ARBA00023308"/>
    </source>
</evidence>
<keyword evidence="3 5" id="KW-0119">Carbohydrate metabolism</keyword>
<dbReference type="EMBL" id="SNXY01000006">
    <property type="protein sequence ID" value="TDP86315.1"/>
    <property type="molecule type" value="Genomic_DNA"/>
</dbReference>
<comment type="pathway">
    <text evidence="5">Carbohydrate metabolism; L-rhamnose metabolism.</text>
</comment>
<accession>A0A4R6RJN0</accession>
<dbReference type="GO" id="GO:0062192">
    <property type="term" value="F:L-rhamnose mutarotase activity"/>
    <property type="evidence" value="ECO:0007669"/>
    <property type="project" value="UniProtKB-UniRule"/>
</dbReference>
<dbReference type="HAMAP" id="MF_01663">
    <property type="entry name" value="L_rham_rotase"/>
    <property type="match status" value="1"/>
</dbReference>
<feature type="active site" description="Proton donor" evidence="5">
    <location>
        <position position="28"/>
    </location>
</feature>
<dbReference type="GO" id="GO:0019301">
    <property type="term" value="P:rhamnose catabolic process"/>
    <property type="evidence" value="ECO:0007669"/>
    <property type="project" value="UniProtKB-UniRule"/>
</dbReference>
<dbReference type="Gene3D" id="3.30.70.100">
    <property type="match status" value="1"/>
</dbReference>
<dbReference type="Proteomes" id="UP000294547">
    <property type="component" value="Unassembled WGS sequence"/>
</dbReference>
<dbReference type="PANTHER" id="PTHR34389">
    <property type="entry name" value="L-RHAMNOSE MUTAROTASE"/>
    <property type="match status" value="1"/>
</dbReference>
<dbReference type="Pfam" id="PF05336">
    <property type="entry name" value="rhaM"/>
    <property type="match status" value="1"/>
</dbReference>
<evidence type="ECO:0000256" key="1">
    <source>
        <dbReference type="ARBA" id="ARBA00022490"/>
    </source>
</evidence>
<organism evidence="7 8">
    <name type="scientific">Oharaeibacter diazotrophicus</name>
    <dbReference type="NCBI Taxonomy" id="1920512"/>
    <lineage>
        <taxon>Bacteria</taxon>
        <taxon>Pseudomonadati</taxon>
        <taxon>Pseudomonadota</taxon>
        <taxon>Alphaproteobacteria</taxon>
        <taxon>Hyphomicrobiales</taxon>
        <taxon>Pleomorphomonadaceae</taxon>
        <taxon>Oharaeibacter</taxon>
    </lineage>
</organism>
<name>A0A4R6RJN0_9HYPH</name>
<keyword evidence="1 5" id="KW-0963">Cytoplasm</keyword>
<keyword evidence="2 5" id="KW-0413">Isomerase</keyword>
<proteinExistence type="inferred from homology"/>
<evidence type="ECO:0000256" key="2">
    <source>
        <dbReference type="ARBA" id="ARBA00023235"/>
    </source>
</evidence>
<dbReference type="NCBIfam" id="TIGR02625">
    <property type="entry name" value="YiiL_rotase"/>
    <property type="match status" value="1"/>
</dbReference>
<dbReference type="AlphaFoldDB" id="A0A4R6RJN0"/>
<comment type="catalytic activity">
    <reaction evidence="5">
        <text>alpha-L-rhamnose = beta-L-rhamnose</text>
        <dbReference type="Rhea" id="RHEA:25584"/>
        <dbReference type="ChEBI" id="CHEBI:27586"/>
        <dbReference type="ChEBI" id="CHEBI:27907"/>
        <dbReference type="EC" id="5.1.3.32"/>
    </reaction>
</comment>
<sequence>MPDPATHEKYAFRMRLHPGMEAEYRRRHDEIWPELAALLREAGVEDYSIHLDRETDLLFGVLWRRRDHGMAALPAHPVMRRWWAHMADIMETKPDDEPVAVPLVTVFHMD</sequence>
<feature type="binding site" evidence="5">
    <location>
        <begin position="82"/>
        <end position="83"/>
    </location>
    <ligand>
        <name>substrate</name>
    </ligand>
</feature>
<evidence type="ECO:0000256" key="5">
    <source>
        <dbReference type="HAMAP-Rule" id="MF_01663"/>
    </source>
</evidence>